<organism evidence="2 3">
    <name type="scientific">Ajellomyces capsulatus (strain H88)</name>
    <name type="common">Darling's disease fungus</name>
    <name type="synonym">Histoplasma capsulatum</name>
    <dbReference type="NCBI Taxonomy" id="544711"/>
    <lineage>
        <taxon>Eukaryota</taxon>
        <taxon>Fungi</taxon>
        <taxon>Dikarya</taxon>
        <taxon>Ascomycota</taxon>
        <taxon>Pezizomycotina</taxon>
        <taxon>Eurotiomycetes</taxon>
        <taxon>Eurotiomycetidae</taxon>
        <taxon>Onygenales</taxon>
        <taxon>Ajellomycetaceae</taxon>
        <taxon>Histoplasma</taxon>
    </lineage>
</organism>
<dbReference type="InterPro" id="IPR009291">
    <property type="entry name" value="Vps62"/>
</dbReference>
<dbReference type="EMBL" id="CP069103">
    <property type="protein sequence ID" value="QSS51904.1"/>
    <property type="molecule type" value="Genomic_DNA"/>
</dbReference>
<gene>
    <name evidence="2" type="ORF">I7I53_07359</name>
</gene>
<name>A0A8A1LHG9_AJEC8</name>
<sequence length="351" mass="39142">MWISHRTLSTLVASLLIQCLRFVLLVDATCLAQYDSIPDFVLKYAPLIYLHSEDQYMPSAFATLLENSKPTVNYTPVADVPSPLTLDNLDSLNSLGGKDVFLTTNEGIRALPEWFSGTRPDKAGKTVDAVSSIIVVRDHGDGKMVDAFYFYYYGYNQGNTVIGIQFGNHVGDWEHNMIRFENGQPQAVWYSQHAGGEAFTYRATEKQGLRPVGYSANGSHAVYATPGTHDRTIPGFNLPSGFLEDETDKGVLWDPILSMYAYSYSNATEKFKPYDANTPTNYLYFDGRWGDEQLPDDAEGQIVLFGQRKYVSAPDGVKFKGLVREKVCPGNGECMIWDKLRVKRGMEVGGV</sequence>
<evidence type="ECO:0000313" key="3">
    <source>
        <dbReference type="Proteomes" id="UP000663419"/>
    </source>
</evidence>
<dbReference type="VEuPathDB" id="FungiDB:I7I53_07359"/>
<accession>A0A8A1LHG9</accession>
<dbReference type="Pfam" id="PF06101">
    <property type="entry name" value="Vps62"/>
    <property type="match status" value="1"/>
</dbReference>
<feature type="chain" id="PRO_5034223945" evidence="1">
    <location>
        <begin position="29"/>
        <end position="351"/>
    </location>
</feature>
<proteinExistence type="predicted"/>
<keyword evidence="1" id="KW-0732">Signal</keyword>
<protein>
    <submittedName>
        <fullName evidence="2">Vacuolar sorting-associated protein</fullName>
    </submittedName>
</protein>
<feature type="signal peptide" evidence="1">
    <location>
        <begin position="1"/>
        <end position="28"/>
    </location>
</feature>
<dbReference type="PANTHER" id="PTHR48174:SF5">
    <property type="entry name" value="VACUOLAR PROTEIN SORTING-ASSOCIATED PROTEIN 62"/>
    <property type="match status" value="1"/>
</dbReference>
<dbReference type="Proteomes" id="UP000663419">
    <property type="component" value="Chromosome 2"/>
</dbReference>
<evidence type="ECO:0000256" key="1">
    <source>
        <dbReference type="SAM" id="SignalP"/>
    </source>
</evidence>
<evidence type="ECO:0000313" key="2">
    <source>
        <dbReference type="EMBL" id="QSS51904.1"/>
    </source>
</evidence>
<reference evidence="2" key="1">
    <citation type="submission" date="2021-01" db="EMBL/GenBank/DDBJ databases">
        <title>Chromosome-level genome assembly of a human fungal pathogen reveals clustering of transcriptionally co-regulated genes.</title>
        <authorList>
            <person name="Voorhies M."/>
            <person name="Cohen S."/>
            <person name="Shea T.P."/>
            <person name="Petrus S."/>
            <person name="Munoz J.F."/>
            <person name="Poplawski S."/>
            <person name="Goldman W.E."/>
            <person name="Michael T."/>
            <person name="Cuomo C.A."/>
            <person name="Sil A."/>
            <person name="Beyhan S."/>
        </authorList>
    </citation>
    <scope>NUCLEOTIDE SEQUENCE</scope>
    <source>
        <strain evidence="2">H88</strain>
    </source>
</reference>
<dbReference type="AlphaFoldDB" id="A0A8A1LHG9"/>
<dbReference type="PANTHER" id="PTHR48174">
    <property type="entry name" value="DUF946 FAMILY PROTEIN"/>
    <property type="match status" value="1"/>
</dbReference>